<protein>
    <recommendedName>
        <fullName evidence="2">DUF1353 domain-containing protein</fullName>
    </recommendedName>
</protein>
<proteinExistence type="predicted"/>
<evidence type="ECO:0000313" key="1">
    <source>
        <dbReference type="EMBL" id="KKK95215.1"/>
    </source>
</evidence>
<dbReference type="Pfam" id="PF07087">
    <property type="entry name" value="DUF1353"/>
    <property type="match status" value="1"/>
</dbReference>
<comment type="caution">
    <text evidence="1">The sequence shown here is derived from an EMBL/GenBank/DDBJ whole genome shotgun (WGS) entry which is preliminary data.</text>
</comment>
<reference evidence="1" key="1">
    <citation type="journal article" date="2015" name="Nature">
        <title>Complex archaea that bridge the gap between prokaryotes and eukaryotes.</title>
        <authorList>
            <person name="Spang A."/>
            <person name="Saw J.H."/>
            <person name="Jorgensen S.L."/>
            <person name="Zaremba-Niedzwiedzka K."/>
            <person name="Martijn J."/>
            <person name="Lind A.E."/>
            <person name="van Eijk R."/>
            <person name="Schleper C."/>
            <person name="Guy L."/>
            <person name="Ettema T.J."/>
        </authorList>
    </citation>
    <scope>NUCLEOTIDE SEQUENCE</scope>
</reference>
<evidence type="ECO:0008006" key="2">
    <source>
        <dbReference type="Google" id="ProtNLM"/>
    </source>
</evidence>
<sequence>MKYRELKGYKYQLIEDERIFVQLYEQAWNNFLSLDRGHLIIKNGYAWDGASGPTLDDKTNMRASLIHDALYQLIREGMIDRSHRKYIDQLFRDICVLSGMSKFRAWYYYLAVRTFGKKYSMPEKNPRGKIIEI</sequence>
<organism evidence="1">
    <name type="scientific">marine sediment metagenome</name>
    <dbReference type="NCBI Taxonomy" id="412755"/>
    <lineage>
        <taxon>unclassified sequences</taxon>
        <taxon>metagenomes</taxon>
        <taxon>ecological metagenomes</taxon>
    </lineage>
</organism>
<dbReference type="AlphaFoldDB" id="A0A0F9AAI2"/>
<name>A0A0F9AAI2_9ZZZZ</name>
<accession>A0A0F9AAI2</accession>
<gene>
    <name evidence="1" type="ORF">LCGC14_2675010</name>
</gene>
<dbReference type="EMBL" id="LAZR01047005">
    <property type="protein sequence ID" value="KKK95215.1"/>
    <property type="molecule type" value="Genomic_DNA"/>
</dbReference>
<dbReference type="InterPro" id="IPR010767">
    <property type="entry name" value="Phage_CGC-2007_Cje0229"/>
</dbReference>